<feature type="compositionally biased region" description="Acidic residues" evidence="1">
    <location>
        <begin position="662"/>
        <end position="672"/>
    </location>
</feature>
<name>A0A2T3A140_9PEZI</name>
<feature type="compositionally biased region" description="Polar residues" evidence="1">
    <location>
        <begin position="1"/>
        <end position="11"/>
    </location>
</feature>
<feature type="compositionally biased region" description="Acidic residues" evidence="1">
    <location>
        <begin position="312"/>
        <end position="334"/>
    </location>
</feature>
<feature type="compositionally biased region" description="Low complexity" evidence="1">
    <location>
        <begin position="200"/>
        <end position="216"/>
    </location>
</feature>
<feature type="compositionally biased region" description="Low complexity" evidence="1">
    <location>
        <begin position="602"/>
        <end position="616"/>
    </location>
</feature>
<proteinExistence type="predicted"/>
<feature type="region of interest" description="Disordered" evidence="1">
    <location>
        <begin position="89"/>
        <end position="117"/>
    </location>
</feature>
<dbReference type="STRING" id="2025994.A0A2T3A140"/>
<feature type="compositionally biased region" description="Low complexity" evidence="1">
    <location>
        <begin position="650"/>
        <end position="661"/>
    </location>
</feature>
<dbReference type="AlphaFoldDB" id="A0A2T3A140"/>
<reference evidence="2 3" key="1">
    <citation type="journal article" date="2018" name="Mycol. Prog.">
        <title>Coniella lustricola, a new species from submerged detritus.</title>
        <authorList>
            <person name="Raudabaugh D.B."/>
            <person name="Iturriaga T."/>
            <person name="Carver A."/>
            <person name="Mondo S."/>
            <person name="Pangilinan J."/>
            <person name="Lipzen A."/>
            <person name="He G."/>
            <person name="Amirebrahimi M."/>
            <person name="Grigoriev I.V."/>
            <person name="Miller A.N."/>
        </authorList>
    </citation>
    <scope>NUCLEOTIDE SEQUENCE [LARGE SCALE GENOMIC DNA]</scope>
    <source>
        <strain evidence="2 3">B22-T-1</strain>
    </source>
</reference>
<evidence type="ECO:0000313" key="2">
    <source>
        <dbReference type="EMBL" id="PSR80877.1"/>
    </source>
</evidence>
<feature type="region of interest" description="Disordered" evidence="1">
    <location>
        <begin position="1"/>
        <end position="75"/>
    </location>
</feature>
<evidence type="ECO:0000256" key="1">
    <source>
        <dbReference type="SAM" id="MobiDB-lite"/>
    </source>
</evidence>
<feature type="compositionally biased region" description="Basic and acidic residues" evidence="1">
    <location>
        <begin position="290"/>
        <end position="303"/>
    </location>
</feature>
<protein>
    <submittedName>
        <fullName evidence="2">Uncharacterized protein</fullName>
    </submittedName>
</protein>
<sequence length="737" mass="77596">MAPSYRTNPNTRRGARGGFPEHDDFEGLPTRQWRKTEITIAPPQETEENKKNDRWAVELPHGMPKDSDQLPTHSLNLLRLARSGRLYKRANAGEDDDGDGDGLPGDKADKKGSATNEGFKLQVWKQVPRSAEGPTISYLAKRKPGTITLPSKSLLALQATGPTITKAIVKRNDAAGNSYTQEVTITPGVQVDGEIISTSVVPAPEPAATPSAAGTPIRRKPPVPQKKKGRGRGRGRGRARAPLATPTRTELQASTSLDGASDMKTEVAGPDVSRALSPILSLSKQTPDYRGNKIKSEFDKTSGDIEMMDSPAVDDEGEEGEGDGDDDEEGEGDETGTPAYNDDQEMEDAPTLPPSSAAADSALSSTAPAPDAAETSLGLTPLSLNPLASDVARNEGSPLKNVVIPAPAAESSPKQTPAEQHPAESLPITALPTDSIPVDERPTELSSSLDVAVSNYPGESTLGLQPLPVQEQVLQSTVAVSIPDVITEDAQPTQPLAVASPQLASEEMISDEAIIQADEPEIREAETQEPEVQESESQDVIMGGQEDAEPVAVEQQPSPETAEEQRTEPLRADVPIPTSEEPMPGQVLEKPAVPEPQETSIESAPLEPAPVESAPAEPAPVEPVSVEAARDEPPATLESVQTEPAVDVPTTAEENATADENATAEENADEGSDLLGPLDAALNQQAEDDAPTSVPSPPSAPIPEQDPVSETVDESRAAASPPSKDEQPPAEASNGEK</sequence>
<evidence type="ECO:0000313" key="3">
    <source>
        <dbReference type="Proteomes" id="UP000241462"/>
    </source>
</evidence>
<feature type="compositionally biased region" description="Acidic residues" evidence="1">
    <location>
        <begin position="527"/>
        <end position="537"/>
    </location>
</feature>
<feature type="region of interest" description="Disordered" evidence="1">
    <location>
        <begin position="200"/>
        <end position="384"/>
    </location>
</feature>
<feature type="compositionally biased region" description="Basic and acidic residues" evidence="1">
    <location>
        <begin position="47"/>
        <end position="56"/>
    </location>
</feature>
<accession>A0A2T3A140</accession>
<feature type="region of interest" description="Disordered" evidence="1">
    <location>
        <begin position="398"/>
        <end position="444"/>
    </location>
</feature>
<feature type="compositionally biased region" description="Low complexity" evidence="1">
    <location>
        <begin position="240"/>
        <end position="249"/>
    </location>
</feature>
<feature type="compositionally biased region" description="Basic residues" evidence="1">
    <location>
        <begin position="217"/>
        <end position="239"/>
    </location>
</feature>
<feature type="region of interest" description="Disordered" evidence="1">
    <location>
        <begin position="497"/>
        <end position="737"/>
    </location>
</feature>
<dbReference type="Proteomes" id="UP000241462">
    <property type="component" value="Unassembled WGS sequence"/>
</dbReference>
<dbReference type="OrthoDB" id="275715at2759"/>
<feature type="compositionally biased region" description="Low complexity" evidence="1">
    <location>
        <begin position="354"/>
        <end position="373"/>
    </location>
</feature>
<gene>
    <name evidence="2" type="ORF">BD289DRAFT_484714</name>
</gene>
<keyword evidence="3" id="KW-1185">Reference proteome</keyword>
<organism evidence="2 3">
    <name type="scientific">Coniella lustricola</name>
    <dbReference type="NCBI Taxonomy" id="2025994"/>
    <lineage>
        <taxon>Eukaryota</taxon>
        <taxon>Fungi</taxon>
        <taxon>Dikarya</taxon>
        <taxon>Ascomycota</taxon>
        <taxon>Pezizomycotina</taxon>
        <taxon>Sordariomycetes</taxon>
        <taxon>Sordariomycetidae</taxon>
        <taxon>Diaporthales</taxon>
        <taxon>Schizoparmaceae</taxon>
        <taxon>Coniella</taxon>
    </lineage>
</organism>
<dbReference type="InParanoid" id="A0A2T3A140"/>
<dbReference type="EMBL" id="KZ678517">
    <property type="protein sequence ID" value="PSR80877.1"/>
    <property type="molecule type" value="Genomic_DNA"/>
</dbReference>